<gene>
    <name evidence="2" type="ORF">CRD36_01055</name>
</gene>
<comment type="caution">
    <text evidence="2">The sequence shown here is derived from an EMBL/GenBank/DDBJ whole genome shotgun (WGS) entry which is preliminary data.</text>
</comment>
<dbReference type="InterPro" id="IPR011008">
    <property type="entry name" value="Dimeric_a/b-barrel"/>
</dbReference>
<dbReference type="Proteomes" id="UP000229730">
    <property type="component" value="Unassembled WGS sequence"/>
</dbReference>
<dbReference type="Pfam" id="PF07978">
    <property type="entry name" value="NIPSNAP"/>
    <property type="match status" value="1"/>
</dbReference>
<evidence type="ECO:0000259" key="1">
    <source>
        <dbReference type="Pfam" id="PF07978"/>
    </source>
</evidence>
<reference evidence="2 3" key="1">
    <citation type="submission" date="2017-10" db="EMBL/GenBank/DDBJ databases">
        <title>Frigbacter circumglobatus gen. nov. sp. nov., isolated from sediment cultured in situ.</title>
        <authorList>
            <person name="Zhao Z."/>
        </authorList>
    </citation>
    <scope>NUCLEOTIDE SEQUENCE [LARGE SCALE GENOMIC DNA]</scope>
    <source>
        <strain evidence="2 3">ZYL</strain>
    </source>
</reference>
<protein>
    <submittedName>
        <fullName evidence="2">NIPSNAP family protein</fullName>
    </submittedName>
</protein>
<evidence type="ECO:0000313" key="3">
    <source>
        <dbReference type="Proteomes" id="UP000229730"/>
    </source>
</evidence>
<sequence>MITCYVKYQIDPDKIEVFENYAKLWIPLVERFGGTHHGYFLPHESDNDLAITLFSFPSLAAYETYRKDSMKDEECIAAYKLAKNTKCIVRYDRQFLRPILE</sequence>
<dbReference type="SUPFAM" id="SSF54909">
    <property type="entry name" value="Dimeric alpha+beta barrel"/>
    <property type="match status" value="1"/>
</dbReference>
<name>A0A2G4YVY1_9PROT</name>
<dbReference type="InParanoid" id="A0A2G4YVY1"/>
<feature type="domain" description="NIPSNAP" evidence="1">
    <location>
        <begin position="7"/>
        <end position="99"/>
    </location>
</feature>
<dbReference type="InterPro" id="IPR012577">
    <property type="entry name" value="NIPSNAP"/>
</dbReference>
<proteinExistence type="predicted"/>
<dbReference type="Gene3D" id="3.30.70.100">
    <property type="match status" value="1"/>
</dbReference>
<organism evidence="2 3">
    <name type="scientific">Paremcibacter congregatus</name>
    <dbReference type="NCBI Taxonomy" id="2043170"/>
    <lineage>
        <taxon>Bacteria</taxon>
        <taxon>Pseudomonadati</taxon>
        <taxon>Pseudomonadota</taxon>
        <taxon>Alphaproteobacteria</taxon>
        <taxon>Emcibacterales</taxon>
        <taxon>Emcibacteraceae</taxon>
        <taxon>Paremcibacter</taxon>
    </lineage>
</organism>
<evidence type="ECO:0000313" key="2">
    <source>
        <dbReference type="EMBL" id="PHZ86504.1"/>
    </source>
</evidence>
<dbReference type="EMBL" id="PDEM01000007">
    <property type="protein sequence ID" value="PHZ86504.1"/>
    <property type="molecule type" value="Genomic_DNA"/>
</dbReference>
<keyword evidence="3" id="KW-1185">Reference proteome</keyword>
<dbReference type="RefSeq" id="WP_099470881.1">
    <property type="nucleotide sequence ID" value="NZ_CP041025.1"/>
</dbReference>
<dbReference type="AlphaFoldDB" id="A0A2G4YVY1"/>
<accession>A0A2G4YVY1</accession>
<dbReference type="OrthoDB" id="9798776at2"/>